<dbReference type="EMBL" id="BMXS01000012">
    <property type="protein sequence ID" value="GGX96853.1"/>
    <property type="molecule type" value="Genomic_DNA"/>
</dbReference>
<evidence type="ECO:0000259" key="3">
    <source>
        <dbReference type="PROSITE" id="PS51186"/>
    </source>
</evidence>
<dbReference type="PANTHER" id="PTHR43877">
    <property type="entry name" value="AMINOALKYLPHOSPHONATE N-ACETYLTRANSFERASE-RELATED-RELATED"/>
    <property type="match status" value="1"/>
</dbReference>
<gene>
    <name evidence="4" type="primary">yesJ</name>
    <name evidence="4" type="ORF">GCM10007160_25630</name>
</gene>
<dbReference type="SUPFAM" id="SSF55729">
    <property type="entry name" value="Acyl-CoA N-acyltransferases (Nat)"/>
    <property type="match status" value="1"/>
</dbReference>
<dbReference type="InterPro" id="IPR016181">
    <property type="entry name" value="Acyl_CoA_acyltransferase"/>
</dbReference>
<protein>
    <submittedName>
        <fullName evidence="4">N-acetyltransferase YesJ</fullName>
    </submittedName>
</protein>
<dbReference type="Pfam" id="PF00583">
    <property type="entry name" value="Acetyltransf_1"/>
    <property type="match status" value="1"/>
</dbReference>
<sequence length="168" mass="19263">MGASHFRLEEFVVRQADEQDIPSVFSLLSKTIRWLESRGLKQWPRYSVEWVAGEIQSGAVYVADCEGTVVGMMRLFTSDPDVWPEGGQNAIYVHTLAVDHDMKGDSIGLRMLEWVEVQAREQGVKYLRLDCVAENEKLCRYYEDAGFDAVDVVWAWGRPMRRFQLAVV</sequence>
<proteinExistence type="predicted"/>
<dbReference type="RefSeq" id="WP_189469798.1">
    <property type="nucleotide sequence ID" value="NZ_BMXS01000012.1"/>
</dbReference>
<keyword evidence="1" id="KW-0808">Transferase</keyword>
<keyword evidence="5" id="KW-1185">Reference proteome</keyword>
<dbReference type="PANTHER" id="PTHR43877:SF2">
    <property type="entry name" value="AMINOALKYLPHOSPHONATE N-ACETYLTRANSFERASE-RELATED"/>
    <property type="match status" value="1"/>
</dbReference>
<evidence type="ECO:0000256" key="1">
    <source>
        <dbReference type="ARBA" id="ARBA00022679"/>
    </source>
</evidence>
<organism evidence="4 5">
    <name type="scientific">Litchfieldella qijiaojingensis</name>
    <dbReference type="NCBI Taxonomy" id="980347"/>
    <lineage>
        <taxon>Bacteria</taxon>
        <taxon>Pseudomonadati</taxon>
        <taxon>Pseudomonadota</taxon>
        <taxon>Gammaproteobacteria</taxon>
        <taxon>Oceanospirillales</taxon>
        <taxon>Halomonadaceae</taxon>
        <taxon>Litchfieldella</taxon>
    </lineage>
</organism>
<dbReference type="InterPro" id="IPR000182">
    <property type="entry name" value="GNAT_dom"/>
</dbReference>
<dbReference type="InterPro" id="IPR050832">
    <property type="entry name" value="Bact_Acetyltransf"/>
</dbReference>
<feature type="domain" description="N-acetyltransferase" evidence="3">
    <location>
        <begin position="11"/>
        <end position="168"/>
    </location>
</feature>
<dbReference type="Gene3D" id="3.40.630.30">
    <property type="match status" value="1"/>
</dbReference>
<dbReference type="PROSITE" id="PS51186">
    <property type="entry name" value="GNAT"/>
    <property type="match status" value="1"/>
</dbReference>
<evidence type="ECO:0000256" key="2">
    <source>
        <dbReference type="ARBA" id="ARBA00023315"/>
    </source>
</evidence>
<evidence type="ECO:0000313" key="4">
    <source>
        <dbReference type="EMBL" id="GGX96853.1"/>
    </source>
</evidence>
<reference evidence="5" key="1">
    <citation type="journal article" date="2019" name="Int. J. Syst. Evol. Microbiol.">
        <title>The Global Catalogue of Microorganisms (GCM) 10K type strain sequencing project: providing services to taxonomists for standard genome sequencing and annotation.</title>
        <authorList>
            <consortium name="The Broad Institute Genomics Platform"/>
            <consortium name="The Broad Institute Genome Sequencing Center for Infectious Disease"/>
            <person name="Wu L."/>
            <person name="Ma J."/>
        </authorList>
    </citation>
    <scope>NUCLEOTIDE SEQUENCE [LARGE SCALE GENOMIC DNA]</scope>
    <source>
        <strain evidence="5">KCTC 22228</strain>
    </source>
</reference>
<dbReference type="CDD" id="cd04301">
    <property type="entry name" value="NAT_SF"/>
    <property type="match status" value="1"/>
</dbReference>
<keyword evidence="2" id="KW-0012">Acyltransferase</keyword>
<comment type="caution">
    <text evidence="4">The sequence shown here is derived from an EMBL/GenBank/DDBJ whole genome shotgun (WGS) entry which is preliminary data.</text>
</comment>
<accession>A0ABQ2YX67</accession>
<dbReference type="Proteomes" id="UP000653056">
    <property type="component" value="Unassembled WGS sequence"/>
</dbReference>
<name>A0ABQ2YX67_9GAMM</name>
<evidence type="ECO:0000313" key="5">
    <source>
        <dbReference type="Proteomes" id="UP000653056"/>
    </source>
</evidence>